<sequence>MSLLLSVRACHHRLGTDGDFTAYVTGLRNAQRRKRNLMKILDQNGL</sequence>
<evidence type="ECO:0000313" key="1">
    <source>
        <dbReference type="EMBL" id="TQL90683.1"/>
    </source>
</evidence>
<gene>
    <name evidence="1" type="ORF">FB559_7995</name>
</gene>
<dbReference type="RefSeq" id="WP_185792688.1">
    <property type="nucleotide sequence ID" value="NZ_VFOZ01000002.1"/>
</dbReference>
<proteinExistence type="predicted"/>
<dbReference type="EMBL" id="VFOZ01000002">
    <property type="protein sequence ID" value="TQL90683.1"/>
    <property type="molecule type" value="Genomic_DNA"/>
</dbReference>
<reference evidence="1 2" key="1">
    <citation type="submission" date="2019-06" db="EMBL/GenBank/DDBJ databases">
        <title>Sequencing the genomes of 1000 actinobacteria strains.</title>
        <authorList>
            <person name="Klenk H.-P."/>
        </authorList>
    </citation>
    <scope>NUCLEOTIDE SEQUENCE [LARGE SCALE GENOMIC DNA]</scope>
    <source>
        <strain evidence="1 2">DSM 102200</strain>
    </source>
</reference>
<protein>
    <submittedName>
        <fullName evidence="1">Uncharacterized protein</fullName>
    </submittedName>
</protein>
<name>A0A543C0S6_9ACTN</name>
<comment type="caution">
    <text evidence="1">The sequence shown here is derived from an EMBL/GenBank/DDBJ whole genome shotgun (WGS) entry which is preliminary data.</text>
</comment>
<dbReference type="AlphaFoldDB" id="A0A543C0S6"/>
<organism evidence="1 2">
    <name type="scientific">Actinoallomurus bryophytorum</name>
    <dbReference type="NCBI Taxonomy" id="1490222"/>
    <lineage>
        <taxon>Bacteria</taxon>
        <taxon>Bacillati</taxon>
        <taxon>Actinomycetota</taxon>
        <taxon>Actinomycetes</taxon>
        <taxon>Streptosporangiales</taxon>
        <taxon>Thermomonosporaceae</taxon>
        <taxon>Actinoallomurus</taxon>
    </lineage>
</organism>
<keyword evidence="2" id="KW-1185">Reference proteome</keyword>
<dbReference type="Proteomes" id="UP000316096">
    <property type="component" value="Unassembled WGS sequence"/>
</dbReference>
<evidence type="ECO:0000313" key="2">
    <source>
        <dbReference type="Proteomes" id="UP000316096"/>
    </source>
</evidence>
<accession>A0A543C0S6</accession>